<keyword evidence="1" id="KW-1133">Transmembrane helix</keyword>
<dbReference type="InterPro" id="IPR052710">
    <property type="entry name" value="CAAX_protease"/>
</dbReference>
<keyword evidence="1" id="KW-0812">Transmembrane</keyword>
<evidence type="ECO:0000256" key="1">
    <source>
        <dbReference type="SAM" id="Phobius"/>
    </source>
</evidence>
<dbReference type="GO" id="GO:0006508">
    <property type="term" value="P:proteolysis"/>
    <property type="evidence" value="ECO:0007669"/>
    <property type="project" value="UniProtKB-KW"/>
</dbReference>
<dbReference type="STRING" id="66851.MBORA_06800"/>
<dbReference type="InterPro" id="IPR003675">
    <property type="entry name" value="Rce1/LyrA-like_dom"/>
</dbReference>
<keyword evidence="3" id="KW-0645">Protease</keyword>
<comment type="caution">
    <text evidence="3">The sequence shown here is derived from an EMBL/GenBank/DDBJ whole genome shotgun (WGS) entry which is preliminary data.</text>
</comment>
<evidence type="ECO:0000313" key="3">
    <source>
        <dbReference type="EMBL" id="KZX13382.1"/>
    </source>
</evidence>
<name>A0A166BI42_METOA</name>
<dbReference type="EMBL" id="LWMU01000051">
    <property type="protein sequence ID" value="KZX13382.1"/>
    <property type="molecule type" value="Genomic_DNA"/>
</dbReference>
<dbReference type="RefSeq" id="WP_042693131.1">
    <property type="nucleotide sequence ID" value="NZ_CABMAB010000018.1"/>
</dbReference>
<feature type="transmembrane region" description="Helical" evidence="1">
    <location>
        <begin position="207"/>
        <end position="224"/>
    </location>
</feature>
<feature type="transmembrane region" description="Helical" evidence="1">
    <location>
        <begin position="20"/>
        <end position="41"/>
    </location>
</feature>
<feature type="transmembrane region" description="Helical" evidence="1">
    <location>
        <begin position="236"/>
        <end position="258"/>
    </location>
</feature>
<dbReference type="Proteomes" id="UP000077428">
    <property type="component" value="Unassembled WGS sequence"/>
</dbReference>
<feature type="domain" description="CAAX prenyl protease 2/Lysostaphin resistance protein A-like" evidence="2">
    <location>
        <begin position="133"/>
        <end position="220"/>
    </location>
</feature>
<keyword evidence="1" id="KW-0472">Membrane</keyword>
<dbReference type="GO" id="GO:0004175">
    <property type="term" value="F:endopeptidase activity"/>
    <property type="evidence" value="ECO:0007669"/>
    <property type="project" value="UniProtKB-ARBA"/>
</dbReference>
<organism evidence="3 4">
    <name type="scientific">Methanobrevibacter oralis</name>
    <dbReference type="NCBI Taxonomy" id="66851"/>
    <lineage>
        <taxon>Archaea</taxon>
        <taxon>Methanobacteriati</taxon>
        <taxon>Methanobacteriota</taxon>
        <taxon>Methanomada group</taxon>
        <taxon>Methanobacteria</taxon>
        <taxon>Methanobacteriales</taxon>
        <taxon>Methanobacteriaceae</taxon>
        <taxon>Methanobrevibacter</taxon>
    </lineage>
</organism>
<keyword evidence="3" id="KW-0378">Hydrolase</keyword>
<protein>
    <submittedName>
        <fullName evidence="3">CAAX amino terminal protease self-immunity</fullName>
    </submittedName>
</protein>
<gene>
    <name evidence="3" type="ORF">MBORA_06800</name>
</gene>
<dbReference type="Pfam" id="PF02517">
    <property type="entry name" value="Rce1-like"/>
    <property type="match status" value="1"/>
</dbReference>
<feature type="transmembrane region" description="Helical" evidence="1">
    <location>
        <begin position="47"/>
        <end position="65"/>
    </location>
</feature>
<feature type="transmembrane region" description="Helical" evidence="1">
    <location>
        <begin position="163"/>
        <end position="180"/>
    </location>
</feature>
<feature type="transmembrane region" description="Helical" evidence="1">
    <location>
        <begin position="86"/>
        <end position="114"/>
    </location>
</feature>
<dbReference type="PANTHER" id="PTHR36435">
    <property type="entry name" value="SLR1288 PROTEIN"/>
    <property type="match status" value="1"/>
</dbReference>
<dbReference type="GO" id="GO:0080120">
    <property type="term" value="P:CAAX-box protein maturation"/>
    <property type="evidence" value="ECO:0007669"/>
    <property type="project" value="UniProtKB-ARBA"/>
</dbReference>
<reference evidence="4" key="1">
    <citation type="journal article" date="2016" name="Genome Announc.">
        <title>Draft Genome Sequences of Methanobrevibacter curvatus DSM11111, Methanobrevibacter cuticularis DSM11139, Methanobrevibacter filiformis DSM11501, and Methanobrevibacter oralis DSM7256.</title>
        <authorList>
            <person name="Poehlein A."/>
            <person name="Seedorf H."/>
        </authorList>
    </citation>
    <scope>NUCLEOTIDE SEQUENCE [LARGE SCALE GENOMIC DNA]</scope>
    <source>
        <strain evidence="4">DSM 7256 / JCM 30027 / ZR</strain>
    </source>
</reference>
<evidence type="ECO:0000259" key="2">
    <source>
        <dbReference type="Pfam" id="PF02517"/>
    </source>
</evidence>
<proteinExistence type="predicted"/>
<feature type="transmembrane region" description="Helical" evidence="1">
    <location>
        <begin position="134"/>
        <end position="151"/>
    </location>
</feature>
<sequence>MDKRITDFNIRLRTIRLRELFVVIIIAFILNSIVGNIIPVFDSNDDLYTILLTIFVLIFFIWALSGTKGLKNDFNNLLQVDNKRKIIYILVINLFFASLIAYLISSADWIHGLIDPSFIPDLDFDTPLLSSSDFIYLTIASVFCAPIIEELTFRGVLFNRLKIRIGIIPAIIISSILFGIGHEFGGIISATLFGMCMCIIYLETDNILIPISIHFLNNTIAVIIETTNAEMYVINTAFIIPLTILTIIFSFLLLKYIYKELMKIRKKDKEASGSRN</sequence>
<feature type="transmembrane region" description="Helical" evidence="1">
    <location>
        <begin position="186"/>
        <end position="202"/>
    </location>
</feature>
<dbReference type="OrthoDB" id="275779at2157"/>
<dbReference type="PATRIC" id="fig|66851.6.peg.747"/>
<dbReference type="PANTHER" id="PTHR36435:SF1">
    <property type="entry name" value="CAAX AMINO TERMINAL PROTEASE FAMILY PROTEIN"/>
    <property type="match status" value="1"/>
</dbReference>
<accession>A0A166BI42</accession>
<evidence type="ECO:0000313" key="4">
    <source>
        <dbReference type="Proteomes" id="UP000077428"/>
    </source>
</evidence>
<keyword evidence="4" id="KW-1185">Reference proteome</keyword>
<dbReference type="AlphaFoldDB" id="A0A166BI42"/>